<protein>
    <submittedName>
        <fullName evidence="4">Methyltransferase type 11</fullName>
    </submittedName>
</protein>
<organism evidence="4 5">
    <name type="scientific">Planosporangium mesophilum</name>
    <dbReference type="NCBI Taxonomy" id="689768"/>
    <lineage>
        <taxon>Bacteria</taxon>
        <taxon>Bacillati</taxon>
        <taxon>Actinomycetota</taxon>
        <taxon>Actinomycetes</taxon>
        <taxon>Micromonosporales</taxon>
        <taxon>Micromonosporaceae</taxon>
        <taxon>Planosporangium</taxon>
    </lineage>
</organism>
<dbReference type="EMBL" id="BOON01000046">
    <property type="protein sequence ID" value="GII25157.1"/>
    <property type="molecule type" value="Genomic_DNA"/>
</dbReference>
<dbReference type="Pfam" id="PF08242">
    <property type="entry name" value="Methyltransf_12"/>
    <property type="match status" value="1"/>
</dbReference>
<keyword evidence="2" id="KW-0808">Transferase</keyword>
<dbReference type="GO" id="GO:0032259">
    <property type="term" value="P:methylation"/>
    <property type="evidence" value="ECO:0007669"/>
    <property type="project" value="UniProtKB-KW"/>
</dbReference>
<dbReference type="PANTHER" id="PTHR44942:SF4">
    <property type="entry name" value="METHYLTRANSFERASE TYPE 11 DOMAIN-CONTAINING PROTEIN"/>
    <property type="match status" value="1"/>
</dbReference>
<dbReference type="PANTHER" id="PTHR44942">
    <property type="entry name" value="METHYLTRANSF_11 DOMAIN-CONTAINING PROTEIN"/>
    <property type="match status" value="1"/>
</dbReference>
<dbReference type="CDD" id="cd02440">
    <property type="entry name" value="AdoMet_MTases"/>
    <property type="match status" value="1"/>
</dbReference>
<dbReference type="AlphaFoldDB" id="A0A8J3TG41"/>
<name>A0A8J3TG41_9ACTN</name>
<evidence type="ECO:0000256" key="2">
    <source>
        <dbReference type="ARBA" id="ARBA00022679"/>
    </source>
</evidence>
<evidence type="ECO:0000313" key="5">
    <source>
        <dbReference type="Proteomes" id="UP000599074"/>
    </source>
</evidence>
<comment type="caution">
    <text evidence="4">The sequence shown here is derived from an EMBL/GenBank/DDBJ whole genome shotgun (WGS) entry which is preliminary data.</text>
</comment>
<accession>A0A8J3TG41</accession>
<proteinExistence type="predicted"/>
<dbReference type="InterPro" id="IPR013217">
    <property type="entry name" value="Methyltransf_12"/>
</dbReference>
<keyword evidence="5" id="KW-1185">Reference proteome</keyword>
<feature type="domain" description="Methyltransferase type 12" evidence="3">
    <location>
        <begin position="47"/>
        <end position="141"/>
    </location>
</feature>
<keyword evidence="1 4" id="KW-0489">Methyltransferase</keyword>
<evidence type="ECO:0000256" key="1">
    <source>
        <dbReference type="ARBA" id="ARBA00022603"/>
    </source>
</evidence>
<evidence type="ECO:0000259" key="3">
    <source>
        <dbReference type="Pfam" id="PF08242"/>
    </source>
</evidence>
<dbReference type="InterPro" id="IPR051052">
    <property type="entry name" value="Diverse_substrate_MTase"/>
</dbReference>
<gene>
    <name evidence="4" type="ORF">Pme01_47540</name>
</gene>
<dbReference type="RefSeq" id="WP_168117903.1">
    <property type="nucleotide sequence ID" value="NZ_BOON01000046.1"/>
</dbReference>
<dbReference type="Gene3D" id="3.40.50.150">
    <property type="entry name" value="Vaccinia Virus protein VP39"/>
    <property type="match status" value="1"/>
</dbReference>
<sequence length="276" mass="30255">MTETPGIDSVRARSFGAAAADYDKYRPRYPDQLVDHVVAMLPGRRVLEVGAGTGIATAAFAARGMAMTCVEPDAEMAATLLAQLAGDADLHVDVATFEEWSAARPAGTAGFDGLISAQAWHWTDPKTRWADAGAAVRSGGLIALFWNEDHHADPRVTDAFTAAYERRGIEIRSVRQEPVPSTDPDKIVDRKRPEGWPEVDAEADEYFTDLRTHQYHWTHRMSVADYVARVNTTSAHLILPSEARDDLTSELIATLTAYGGEIELAMTTELVTAMRR</sequence>
<reference evidence="4" key="1">
    <citation type="submission" date="2021-01" db="EMBL/GenBank/DDBJ databases">
        <title>Whole genome shotgun sequence of Planosporangium mesophilum NBRC 109066.</title>
        <authorList>
            <person name="Komaki H."/>
            <person name="Tamura T."/>
        </authorList>
    </citation>
    <scope>NUCLEOTIDE SEQUENCE</scope>
    <source>
        <strain evidence="4">NBRC 109066</strain>
    </source>
</reference>
<evidence type="ECO:0000313" key="4">
    <source>
        <dbReference type="EMBL" id="GII25157.1"/>
    </source>
</evidence>
<dbReference type="SUPFAM" id="SSF53335">
    <property type="entry name" value="S-adenosyl-L-methionine-dependent methyltransferases"/>
    <property type="match status" value="1"/>
</dbReference>
<dbReference type="GO" id="GO:0008168">
    <property type="term" value="F:methyltransferase activity"/>
    <property type="evidence" value="ECO:0007669"/>
    <property type="project" value="UniProtKB-KW"/>
</dbReference>
<dbReference type="Proteomes" id="UP000599074">
    <property type="component" value="Unassembled WGS sequence"/>
</dbReference>
<dbReference type="InterPro" id="IPR029063">
    <property type="entry name" value="SAM-dependent_MTases_sf"/>
</dbReference>